<dbReference type="InterPro" id="IPR008020">
    <property type="entry name" value="G8P"/>
</dbReference>
<organism evidence="3 4">
    <name type="scientific">Comamonas faecalis</name>
    <dbReference type="NCBI Taxonomy" id="1387849"/>
    <lineage>
        <taxon>Bacteria</taxon>
        <taxon>Pseudomonadati</taxon>
        <taxon>Pseudomonadota</taxon>
        <taxon>Betaproteobacteria</taxon>
        <taxon>Burkholderiales</taxon>
        <taxon>Comamonadaceae</taxon>
        <taxon>Comamonas</taxon>
    </lineage>
</organism>
<feature type="chain" id="PRO_5046572035" description="Phage coat protein" evidence="2">
    <location>
        <begin position="29"/>
        <end position="72"/>
    </location>
</feature>
<evidence type="ECO:0000313" key="4">
    <source>
        <dbReference type="Proteomes" id="UP001501627"/>
    </source>
</evidence>
<evidence type="ECO:0000256" key="2">
    <source>
        <dbReference type="SAM" id="SignalP"/>
    </source>
</evidence>
<evidence type="ECO:0000256" key="1">
    <source>
        <dbReference type="SAM" id="Phobius"/>
    </source>
</evidence>
<gene>
    <name evidence="3" type="ORF">GCM10022279_17850</name>
</gene>
<protein>
    <recommendedName>
        <fullName evidence="5">Phage coat protein</fullName>
    </recommendedName>
</protein>
<sequence>MFQKIRTAGAKLAAVPALALIGVSSAYAELPTEVSTAVTEYKTDALAAIGMVLAAGVAIWGLRKLGTKLGWF</sequence>
<dbReference type="RefSeq" id="WP_344869374.1">
    <property type="nucleotide sequence ID" value="NZ_BAABBP010000013.1"/>
</dbReference>
<keyword evidence="2" id="KW-0732">Signal</keyword>
<feature type="transmembrane region" description="Helical" evidence="1">
    <location>
        <begin position="44"/>
        <end position="62"/>
    </location>
</feature>
<feature type="signal peptide" evidence="2">
    <location>
        <begin position="1"/>
        <end position="28"/>
    </location>
</feature>
<evidence type="ECO:0008006" key="5">
    <source>
        <dbReference type="Google" id="ProtNLM"/>
    </source>
</evidence>
<keyword evidence="1" id="KW-0472">Membrane</keyword>
<keyword evidence="1" id="KW-0812">Transmembrane</keyword>
<keyword evidence="1" id="KW-1133">Transmembrane helix</keyword>
<dbReference type="EMBL" id="BAABBP010000013">
    <property type="protein sequence ID" value="GAA3994685.1"/>
    <property type="molecule type" value="Genomic_DNA"/>
</dbReference>
<comment type="caution">
    <text evidence="3">The sequence shown here is derived from an EMBL/GenBank/DDBJ whole genome shotgun (WGS) entry which is preliminary data.</text>
</comment>
<proteinExistence type="predicted"/>
<keyword evidence="4" id="KW-1185">Reference proteome</keyword>
<dbReference type="Proteomes" id="UP001501627">
    <property type="component" value="Unassembled WGS sequence"/>
</dbReference>
<reference evidence="4" key="1">
    <citation type="journal article" date="2019" name="Int. J. Syst. Evol. Microbiol.">
        <title>The Global Catalogue of Microorganisms (GCM) 10K type strain sequencing project: providing services to taxonomists for standard genome sequencing and annotation.</title>
        <authorList>
            <consortium name="The Broad Institute Genomics Platform"/>
            <consortium name="The Broad Institute Genome Sequencing Center for Infectious Disease"/>
            <person name="Wu L."/>
            <person name="Ma J."/>
        </authorList>
    </citation>
    <scope>NUCLEOTIDE SEQUENCE [LARGE SCALE GENOMIC DNA]</scope>
    <source>
        <strain evidence="4">JCM 17561</strain>
    </source>
</reference>
<dbReference type="Pfam" id="PF05356">
    <property type="entry name" value="Phage_Coat_B"/>
    <property type="match status" value="1"/>
</dbReference>
<evidence type="ECO:0000313" key="3">
    <source>
        <dbReference type="EMBL" id="GAA3994685.1"/>
    </source>
</evidence>
<accession>A0ABP7RA22</accession>
<name>A0ABP7RA22_9BURK</name>